<organism evidence="20 21">
    <name type="scientific">Vibrio aerogenes CECT 7868</name>
    <dbReference type="NCBI Taxonomy" id="1216006"/>
    <lineage>
        <taxon>Bacteria</taxon>
        <taxon>Pseudomonadati</taxon>
        <taxon>Pseudomonadota</taxon>
        <taxon>Gammaproteobacteria</taxon>
        <taxon>Vibrionales</taxon>
        <taxon>Vibrionaceae</taxon>
        <taxon>Vibrio</taxon>
    </lineage>
</organism>
<dbReference type="GO" id="GO:0046872">
    <property type="term" value="F:metal ion binding"/>
    <property type="evidence" value="ECO:0007669"/>
    <property type="project" value="UniProtKB-KW"/>
</dbReference>
<feature type="binding site" evidence="18">
    <location>
        <position position="58"/>
    </location>
    <ligand>
        <name>Mg(2+)</name>
        <dbReference type="ChEBI" id="CHEBI:18420"/>
    </ligand>
</feature>
<dbReference type="OrthoDB" id="9810648at2"/>
<feature type="binding site" evidence="17">
    <location>
        <begin position="35"/>
        <end position="38"/>
    </location>
    <ligand>
        <name>8-oxo-dGTP</name>
        <dbReference type="ChEBI" id="CHEBI:77896"/>
    </ligand>
</feature>
<dbReference type="EC" id="3.6.1.55" evidence="12"/>
<dbReference type="EMBL" id="FQXZ01000007">
    <property type="protein sequence ID" value="SHH89942.1"/>
    <property type="molecule type" value="Genomic_DNA"/>
</dbReference>
<dbReference type="GO" id="GO:0044715">
    <property type="term" value="F:8-oxo-dGDP phosphatase activity"/>
    <property type="evidence" value="ECO:0007669"/>
    <property type="project" value="TreeGrafter"/>
</dbReference>
<dbReference type="Gene3D" id="3.90.79.10">
    <property type="entry name" value="Nucleoside Triphosphate Pyrophosphohydrolase"/>
    <property type="match status" value="1"/>
</dbReference>
<evidence type="ECO:0000256" key="18">
    <source>
        <dbReference type="PIRSR" id="PIRSR603561-2"/>
    </source>
</evidence>
<feature type="binding site" evidence="17">
    <location>
        <position position="120"/>
    </location>
    <ligand>
        <name>8-oxo-dGTP</name>
        <dbReference type="ChEBI" id="CHEBI:77896"/>
    </ligand>
</feature>
<feature type="binding site" evidence="18">
    <location>
        <position position="38"/>
    </location>
    <ligand>
        <name>Mg(2+)</name>
        <dbReference type="ChEBI" id="CHEBI:18420"/>
    </ligand>
</feature>
<dbReference type="InterPro" id="IPR003561">
    <property type="entry name" value="Mutator_MutT"/>
</dbReference>
<dbReference type="GO" id="GO:0035539">
    <property type="term" value="F:8-oxo-7,8-dihydrodeoxyguanosine triphosphate pyrophosphatase activity"/>
    <property type="evidence" value="ECO:0007669"/>
    <property type="project" value="UniProtKB-EC"/>
</dbReference>
<evidence type="ECO:0000256" key="3">
    <source>
        <dbReference type="ARBA" id="ARBA00022457"/>
    </source>
</evidence>
<dbReference type="GO" id="GO:0044716">
    <property type="term" value="F:8-oxo-GDP phosphatase activity"/>
    <property type="evidence" value="ECO:0007669"/>
    <property type="project" value="TreeGrafter"/>
</dbReference>
<dbReference type="GO" id="GO:0008413">
    <property type="term" value="F:8-oxo-7,8-dihydroguanosine triphosphate pyrophosphatase activity"/>
    <property type="evidence" value="ECO:0007669"/>
    <property type="project" value="InterPro"/>
</dbReference>
<dbReference type="CDD" id="cd03425">
    <property type="entry name" value="NUDIX_MutT_NudA_like"/>
    <property type="match status" value="1"/>
</dbReference>
<sequence length="132" mass="15360">MKRVHIVAAVILNKAQSQIYITKRPDHLHQGGLWEFPGGKVEIDESVEDAMSRELYEEIDIRVKQQHRFESFEYDYPDKSLVFDFMLVTAFDGEPYGKEGQCGQWVNISELTQYEFPAANVLIVEKVIKEYT</sequence>
<keyword evidence="9" id="KW-0234">DNA repair</keyword>
<dbReference type="InterPro" id="IPR029119">
    <property type="entry name" value="MutY_C"/>
</dbReference>
<keyword evidence="6" id="KW-0227">DNA damage</keyword>
<dbReference type="InterPro" id="IPR047127">
    <property type="entry name" value="MutT-like"/>
</dbReference>
<evidence type="ECO:0000313" key="20">
    <source>
        <dbReference type="EMBL" id="SHH89942.1"/>
    </source>
</evidence>
<protein>
    <recommendedName>
        <fullName evidence="13">8-oxo-dGTP diphosphatase</fullName>
        <ecNumber evidence="12">3.6.1.55</ecNumber>
    </recommendedName>
    <alternativeName>
        <fullName evidence="16">7,8-dihydro-8-oxoguanine-triphosphatase</fullName>
    </alternativeName>
    <alternativeName>
        <fullName evidence="15">Mutator protein MutT</fullName>
    </alternativeName>
    <alternativeName>
        <fullName evidence="14">dGTP pyrophosphohydrolase</fullName>
    </alternativeName>
</protein>
<dbReference type="PANTHER" id="PTHR47707">
    <property type="entry name" value="8-OXO-DGTP DIPHOSPHATASE"/>
    <property type="match status" value="1"/>
</dbReference>
<feature type="binding site" evidence="17">
    <location>
        <position position="29"/>
    </location>
    <ligand>
        <name>8-oxo-dGTP</name>
        <dbReference type="ChEBI" id="CHEBI:77896"/>
    </ligand>
</feature>
<evidence type="ECO:0000256" key="1">
    <source>
        <dbReference type="ARBA" id="ARBA00001946"/>
    </source>
</evidence>
<evidence type="ECO:0000256" key="9">
    <source>
        <dbReference type="ARBA" id="ARBA00023204"/>
    </source>
</evidence>
<evidence type="ECO:0000256" key="7">
    <source>
        <dbReference type="ARBA" id="ARBA00022801"/>
    </source>
</evidence>
<evidence type="ECO:0000256" key="14">
    <source>
        <dbReference type="ARBA" id="ARBA00041592"/>
    </source>
</evidence>
<dbReference type="PANTHER" id="PTHR47707:SF1">
    <property type="entry name" value="NUDIX HYDROLASE FAMILY PROTEIN"/>
    <property type="match status" value="1"/>
</dbReference>
<evidence type="ECO:0000313" key="21">
    <source>
        <dbReference type="Proteomes" id="UP000184608"/>
    </source>
</evidence>
<gene>
    <name evidence="20" type="primary">mutT</name>
    <name evidence="20" type="ORF">VA7868_00830</name>
</gene>
<comment type="catalytic activity">
    <reaction evidence="10">
        <text>8-oxo-dGTP + H2O = 8-oxo-dGMP + diphosphate + H(+)</text>
        <dbReference type="Rhea" id="RHEA:31575"/>
        <dbReference type="ChEBI" id="CHEBI:15377"/>
        <dbReference type="ChEBI" id="CHEBI:15378"/>
        <dbReference type="ChEBI" id="CHEBI:33019"/>
        <dbReference type="ChEBI" id="CHEBI:63224"/>
        <dbReference type="ChEBI" id="CHEBI:77896"/>
        <dbReference type="EC" id="3.6.1.55"/>
    </reaction>
</comment>
<dbReference type="PRINTS" id="PR00502">
    <property type="entry name" value="NUDIXFAMILY"/>
</dbReference>
<keyword evidence="21" id="KW-1185">Reference proteome</keyword>
<dbReference type="PROSITE" id="PS00893">
    <property type="entry name" value="NUDIX_BOX"/>
    <property type="match status" value="1"/>
</dbReference>
<evidence type="ECO:0000256" key="16">
    <source>
        <dbReference type="ARBA" id="ARBA00042798"/>
    </source>
</evidence>
<reference evidence="20 21" key="1">
    <citation type="submission" date="2016-11" db="EMBL/GenBank/DDBJ databases">
        <authorList>
            <person name="Jaros S."/>
            <person name="Januszkiewicz K."/>
            <person name="Wedrychowicz H."/>
        </authorList>
    </citation>
    <scope>NUCLEOTIDE SEQUENCE [LARGE SCALE GENOMIC DNA]</scope>
    <source>
        <strain evidence="20 21">CECT 7868</strain>
    </source>
</reference>
<evidence type="ECO:0000256" key="8">
    <source>
        <dbReference type="ARBA" id="ARBA00022842"/>
    </source>
</evidence>
<evidence type="ECO:0000256" key="4">
    <source>
        <dbReference type="ARBA" id="ARBA00022705"/>
    </source>
</evidence>
<dbReference type="RefSeq" id="WP_073602589.1">
    <property type="nucleotide sequence ID" value="NZ_FQXZ01000007.1"/>
</dbReference>
<dbReference type="Proteomes" id="UP000184608">
    <property type="component" value="Unassembled WGS sequence"/>
</dbReference>
<evidence type="ECO:0000256" key="6">
    <source>
        <dbReference type="ARBA" id="ARBA00022763"/>
    </source>
</evidence>
<dbReference type="InterPro" id="IPR020476">
    <property type="entry name" value="Nudix_hydrolase"/>
</dbReference>
<evidence type="ECO:0000259" key="19">
    <source>
        <dbReference type="PROSITE" id="PS51462"/>
    </source>
</evidence>
<evidence type="ECO:0000256" key="2">
    <source>
        <dbReference type="ARBA" id="ARBA00005582"/>
    </source>
</evidence>
<accession>A0A1M5WRD8</accession>
<dbReference type="GO" id="GO:0006260">
    <property type="term" value="P:DNA replication"/>
    <property type="evidence" value="ECO:0007669"/>
    <property type="project" value="UniProtKB-KW"/>
</dbReference>
<dbReference type="GO" id="GO:0006281">
    <property type="term" value="P:DNA repair"/>
    <property type="evidence" value="ECO:0007669"/>
    <property type="project" value="UniProtKB-KW"/>
</dbReference>
<evidence type="ECO:0000256" key="10">
    <source>
        <dbReference type="ARBA" id="ARBA00035861"/>
    </source>
</evidence>
<evidence type="ECO:0000256" key="5">
    <source>
        <dbReference type="ARBA" id="ARBA00022723"/>
    </source>
</evidence>
<proteinExistence type="inferred from homology"/>
<feature type="domain" description="Nudix hydrolase" evidence="19">
    <location>
        <begin position="2"/>
        <end position="129"/>
    </location>
</feature>
<evidence type="ECO:0000256" key="15">
    <source>
        <dbReference type="ARBA" id="ARBA00041979"/>
    </source>
</evidence>
<comment type="similarity">
    <text evidence="2">Belongs to the Nudix hydrolase family.</text>
</comment>
<evidence type="ECO:0000256" key="13">
    <source>
        <dbReference type="ARBA" id="ARBA00040794"/>
    </source>
</evidence>
<evidence type="ECO:0000256" key="17">
    <source>
        <dbReference type="PIRSR" id="PIRSR603561-1"/>
    </source>
</evidence>
<dbReference type="PROSITE" id="PS51462">
    <property type="entry name" value="NUDIX"/>
    <property type="match status" value="1"/>
</dbReference>
<keyword evidence="7 20" id="KW-0378">Hydrolase</keyword>
<evidence type="ECO:0000256" key="12">
    <source>
        <dbReference type="ARBA" id="ARBA00038905"/>
    </source>
</evidence>
<keyword evidence="8 18" id="KW-0460">Magnesium</keyword>
<keyword evidence="5 18" id="KW-0479">Metal-binding</keyword>
<comment type="cofactor">
    <cofactor evidence="1 18">
        <name>Mg(2+)</name>
        <dbReference type="ChEBI" id="CHEBI:18420"/>
    </cofactor>
</comment>
<comment type="catalytic activity">
    <reaction evidence="11">
        <text>8-oxo-GTP + H2O = 8-oxo-GMP + diphosphate + H(+)</text>
        <dbReference type="Rhea" id="RHEA:67616"/>
        <dbReference type="ChEBI" id="CHEBI:15377"/>
        <dbReference type="ChEBI" id="CHEBI:15378"/>
        <dbReference type="ChEBI" id="CHEBI:33019"/>
        <dbReference type="ChEBI" id="CHEBI:143553"/>
        <dbReference type="ChEBI" id="CHEBI:145694"/>
    </reaction>
</comment>
<dbReference type="AlphaFoldDB" id="A0A1M5WRD8"/>
<feature type="binding site" evidence="17">
    <location>
        <position position="24"/>
    </location>
    <ligand>
        <name>8-oxo-dGTP</name>
        <dbReference type="ChEBI" id="CHEBI:77896"/>
    </ligand>
</feature>
<dbReference type="SUPFAM" id="SSF55811">
    <property type="entry name" value="Nudix"/>
    <property type="match status" value="1"/>
</dbReference>
<evidence type="ECO:0000256" key="11">
    <source>
        <dbReference type="ARBA" id="ARBA00036904"/>
    </source>
</evidence>
<dbReference type="FunFam" id="3.90.79.10:FF:000014">
    <property type="entry name" value="8-oxo-dGTP diphosphatase MutT"/>
    <property type="match status" value="1"/>
</dbReference>
<keyword evidence="3" id="KW-0515">Mutator protein</keyword>
<dbReference type="Pfam" id="PF14815">
    <property type="entry name" value="NUDIX_4"/>
    <property type="match status" value="1"/>
</dbReference>
<dbReference type="InterPro" id="IPR000086">
    <property type="entry name" value="NUDIX_hydrolase_dom"/>
</dbReference>
<dbReference type="InterPro" id="IPR015797">
    <property type="entry name" value="NUDIX_hydrolase-like_dom_sf"/>
</dbReference>
<dbReference type="STRING" id="1216006.VA7868_00830"/>
<dbReference type="InterPro" id="IPR020084">
    <property type="entry name" value="NUDIX_hydrolase_CS"/>
</dbReference>
<keyword evidence="4" id="KW-0235">DNA replication</keyword>
<dbReference type="NCBIfam" id="TIGR00586">
    <property type="entry name" value="mutt"/>
    <property type="match status" value="1"/>
</dbReference>
<name>A0A1M5WRD8_9VIBR</name>